<proteinExistence type="predicted"/>
<keyword evidence="2" id="KW-1133">Transmembrane helix</keyword>
<name>A0ABV9KVT8_9BACT</name>
<evidence type="ECO:0000256" key="2">
    <source>
        <dbReference type="SAM" id="Phobius"/>
    </source>
</evidence>
<keyword evidence="2" id="KW-0812">Transmembrane</keyword>
<feature type="coiled-coil region" evidence="1">
    <location>
        <begin position="226"/>
        <end position="253"/>
    </location>
</feature>
<gene>
    <name evidence="3" type="ORF">ACFO6W_11490</name>
</gene>
<feature type="transmembrane region" description="Helical" evidence="2">
    <location>
        <begin position="254"/>
        <end position="273"/>
    </location>
</feature>
<feature type="transmembrane region" description="Helical" evidence="2">
    <location>
        <begin position="279"/>
        <end position="302"/>
    </location>
</feature>
<sequence length="337" mass="38273">MSENQLMDKLVAGYNDMCKELESLDSEIKESESEIDDLVKKIKDWQESYDNYSRIRKGAAYGTLQYEMADMAMKKLLPEIHKMQHHRDDLVKEHDNLVKEHDSLKEKLGNTPSLSAEKKVEAYYNSLCKQMNWSAKSEEEYTALANKFSDISGYKDCAALAEKCKERAKEVHYNLLVKEMQSAKYSSTYFVLANKFSAISGYKDCATLAEKCKRRAEEVRIIDELDKELNTKLKSLDNDIAELKAELKKEEDDSSWRVLCAGGVLGIILALIVKGGVGYAILGGVVGLIIGFIIAVIICAILDSKNKPKLQEFENKKSALRSEYEKKKEEIIKNYQS</sequence>
<comment type="caution">
    <text evidence="3">The sequence shown here is derived from an EMBL/GenBank/DDBJ whole genome shotgun (WGS) entry which is preliminary data.</text>
</comment>
<protein>
    <submittedName>
        <fullName evidence="3">Uncharacterized protein</fullName>
    </submittedName>
</protein>
<dbReference type="Proteomes" id="UP001596023">
    <property type="component" value="Unassembled WGS sequence"/>
</dbReference>
<organism evidence="3 4">
    <name type="scientific">Dysgonomonas termitidis</name>
    <dbReference type="NCBI Taxonomy" id="1516126"/>
    <lineage>
        <taxon>Bacteria</taxon>
        <taxon>Pseudomonadati</taxon>
        <taxon>Bacteroidota</taxon>
        <taxon>Bacteroidia</taxon>
        <taxon>Bacteroidales</taxon>
        <taxon>Dysgonomonadaceae</taxon>
        <taxon>Dysgonomonas</taxon>
    </lineage>
</organism>
<feature type="coiled-coil region" evidence="1">
    <location>
        <begin position="14"/>
        <end position="55"/>
    </location>
</feature>
<keyword evidence="2" id="KW-0472">Membrane</keyword>
<dbReference type="RefSeq" id="WP_379996511.1">
    <property type="nucleotide sequence ID" value="NZ_JBHSGN010000072.1"/>
</dbReference>
<accession>A0ABV9KVT8</accession>
<evidence type="ECO:0000256" key="1">
    <source>
        <dbReference type="SAM" id="Coils"/>
    </source>
</evidence>
<keyword evidence="4" id="KW-1185">Reference proteome</keyword>
<keyword evidence="1" id="KW-0175">Coiled coil</keyword>
<evidence type="ECO:0000313" key="3">
    <source>
        <dbReference type="EMBL" id="MFC4674320.1"/>
    </source>
</evidence>
<evidence type="ECO:0000313" key="4">
    <source>
        <dbReference type="Proteomes" id="UP001596023"/>
    </source>
</evidence>
<dbReference type="EMBL" id="JBHSGN010000072">
    <property type="protein sequence ID" value="MFC4674320.1"/>
    <property type="molecule type" value="Genomic_DNA"/>
</dbReference>
<reference evidence="4" key="1">
    <citation type="journal article" date="2019" name="Int. J. Syst. Evol. Microbiol.">
        <title>The Global Catalogue of Microorganisms (GCM) 10K type strain sequencing project: providing services to taxonomists for standard genome sequencing and annotation.</title>
        <authorList>
            <consortium name="The Broad Institute Genomics Platform"/>
            <consortium name="The Broad Institute Genome Sequencing Center for Infectious Disease"/>
            <person name="Wu L."/>
            <person name="Ma J."/>
        </authorList>
    </citation>
    <scope>NUCLEOTIDE SEQUENCE [LARGE SCALE GENOMIC DNA]</scope>
    <source>
        <strain evidence="4">CCUG 66188</strain>
    </source>
</reference>